<reference evidence="2" key="1">
    <citation type="submission" date="2021-09" db="EMBL/GenBank/DDBJ databases">
        <authorList>
            <consortium name="AG Swart"/>
            <person name="Singh M."/>
            <person name="Singh A."/>
            <person name="Seah K."/>
            <person name="Emmerich C."/>
        </authorList>
    </citation>
    <scope>NUCLEOTIDE SEQUENCE</scope>
    <source>
        <strain evidence="2">ATCC30299</strain>
    </source>
</reference>
<comment type="caution">
    <text evidence="2">The sequence shown here is derived from an EMBL/GenBank/DDBJ whole genome shotgun (WGS) entry which is preliminary data.</text>
</comment>
<dbReference type="Pfam" id="PF02995">
    <property type="entry name" value="DUF229"/>
    <property type="match status" value="1"/>
</dbReference>
<accession>A0AAU9K1I0</accession>
<evidence type="ECO:0000313" key="3">
    <source>
        <dbReference type="Proteomes" id="UP001162131"/>
    </source>
</evidence>
<sequence length="903" mass="103442">MELIRKRIHRLKKLILGIFFLGISLYWIFAVYIDLYNSEASTIDNPEQSTQFMEALFYDTTTQEEASYKNSDANIGNHQIDDINSPKNNLSSHNEAAAIIQNLTESTLPCQNISISNPLHEKIISLPLLPSINLKNPNITCNPPIFSYKPSQIALKFPYAKRKFSCGEEGDIFMIQENNITINCEEGENPEISLGTDPEDELLESPLAPKWKAYKDAQDIGRTEFGFAKCGSDKRQGFLHNKFSKSASKRAQERRKATEKKAKMTEPSKPLTVLVIVFDSVSRQHFYRMLAETVSFMNNSIASGAYAENFALYDFQIEHSIYINTMSNIIPLLLGKPEEDAKAKVKGLKLANNYQEDFAKNQKDALWKYYENFGFVTMFGWENRSGWLSKIIGRKVLADHVVNNLYSSAGKLVGLCLGCLKEMCLGNHYSHQYLFNYTKEFIENYKGHHKFAYNHYDTGHEDTGSVIKTADSDLASLLKDILDFHSKNNEELALFLTSDHGLGVGIWSRNEEGIMEHLLPFNFLIASKSLIEKLGPDTHENLLHNTQHLTSKQDTHLSLKHLAYAPYKKITKKSQEYKNLKNGQTALSLFLEKIKDDRNCKDIGSGLEWCACLDYKEISLEDYKDLAERIADQGAIEINKKHKNERVTYYCATIEVGEVIEIKRENIENVKGKYSGVYKVTFSEKNHPNYMVTVIAIVLPSDEAENYEEEGYWYTGYAAIKLDFNGKLLSVRPIQLIRADEDEDYCLEWLSSFRWWKRFCLCTSSKNYNITSTPSQKDKNFYEKLLKIPYMVIGESGKSCNEACNKESRFCQKWGLEVTNNIELLKEPWKNQINSYKILMDGEYKWLKDLKIKDIEAGDVPGLKYQNGTYRFVQGNWDNLSCNSEQEGVRPICACSAHKIEVS</sequence>
<keyword evidence="3" id="KW-1185">Reference proteome</keyword>
<evidence type="ECO:0000313" key="2">
    <source>
        <dbReference type="EMBL" id="CAG9332912.1"/>
    </source>
</evidence>
<dbReference type="PANTHER" id="PTHR10974">
    <property type="entry name" value="FI08016P-RELATED"/>
    <property type="match status" value="1"/>
</dbReference>
<keyword evidence="1" id="KW-1133">Transmembrane helix</keyword>
<evidence type="ECO:0000256" key="1">
    <source>
        <dbReference type="SAM" id="Phobius"/>
    </source>
</evidence>
<dbReference type="AlphaFoldDB" id="A0AAU9K1I0"/>
<dbReference type="GO" id="GO:0005615">
    <property type="term" value="C:extracellular space"/>
    <property type="evidence" value="ECO:0007669"/>
    <property type="project" value="TreeGrafter"/>
</dbReference>
<dbReference type="InterPro" id="IPR004245">
    <property type="entry name" value="DUF229"/>
</dbReference>
<feature type="transmembrane region" description="Helical" evidence="1">
    <location>
        <begin position="14"/>
        <end position="33"/>
    </location>
</feature>
<dbReference type="Proteomes" id="UP001162131">
    <property type="component" value="Unassembled WGS sequence"/>
</dbReference>
<keyword evidence="1" id="KW-0472">Membrane</keyword>
<dbReference type="EMBL" id="CAJZBQ010000055">
    <property type="protein sequence ID" value="CAG9332912.1"/>
    <property type="molecule type" value="Genomic_DNA"/>
</dbReference>
<gene>
    <name evidence="2" type="ORF">BSTOLATCC_MIC57198</name>
</gene>
<dbReference type="PANTHER" id="PTHR10974:SF1">
    <property type="entry name" value="FI08016P-RELATED"/>
    <property type="match status" value="1"/>
</dbReference>
<proteinExistence type="predicted"/>
<organism evidence="2 3">
    <name type="scientific">Blepharisma stoltei</name>
    <dbReference type="NCBI Taxonomy" id="1481888"/>
    <lineage>
        <taxon>Eukaryota</taxon>
        <taxon>Sar</taxon>
        <taxon>Alveolata</taxon>
        <taxon>Ciliophora</taxon>
        <taxon>Postciliodesmatophora</taxon>
        <taxon>Heterotrichea</taxon>
        <taxon>Heterotrichida</taxon>
        <taxon>Blepharismidae</taxon>
        <taxon>Blepharisma</taxon>
    </lineage>
</organism>
<keyword evidence="1" id="KW-0812">Transmembrane</keyword>
<protein>
    <submittedName>
        <fullName evidence="2">Uncharacterized protein</fullName>
    </submittedName>
</protein>
<name>A0AAU9K1I0_9CILI</name>